<feature type="domain" description="HYR" evidence="14">
    <location>
        <begin position="684"/>
        <end position="768"/>
    </location>
</feature>
<keyword evidence="6 8" id="KW-1015">Disulfide bond</keyword>
<dbReference type="Gene3D" id="2.10.25.10">
    <property type="entry name" value="Laminin"/>
    <property type="match status" value="6"/>
</dbReference>
<feature type="domain" description="EGF-like" evidence="12">
    <location>
        <begin position="1169"/>
        <end position="1205"/>
    </location>
</feature>
<gene>
    <name evidence="18" type="primary">LOC106745986</name>
</gene>
<evidence type="ECO:0000259" key="12">
    <source>
        <dbReference type="PROSITE" id="PS50026"/>
    </source>
</evidence>
<feature type="domain" description="Sushi" evidence="15">
    <location>
        <begin position="1798"/>
        <end position="1886"/>
    </location>
</feature>
<evidence type="ECO:0000259" key="15">
    <source>
        <dbReference type="PROSITE" id="PS50923"/>
    </source>
</evidence>
<feature type="disulfide bond" evidence="9">
    <location>
        <begin position="1700"/>
        <end position="1727"/>
    </location>
</feature>
<keyword evidence="3 11" id="KW-0732">Signal</keyword>
<feature type="disulfide bond" evidence="9">
    <location>
        <begin position="2203"/>
        <end position="2230"/>
    </location>
</feature>
<sequence length="2290" mass="255802">MDFFTKILLPAIGAFVLSVRFAKCTDVAANGTNGSLGTGTNWENVTSTFLNNINRERNEDRRYWYEHLDDVDKMLKSKTDILSRRLKFDIDRLRNQTNQIELVFLVDASGSVGAENFRSELNFVTKLLSDFTVDATAARVAIITFGSPKNVTRNVDQISRHGENDHKCYLLNKQFDKIAYSGGGTYTRGALLDALAILKKSRETASKVVFLITDGFSNGGDPRPAADLLKNAGATVFTFGIRTGNVEELHDIASFPGYTHSYLLDSFVEFEALARHALHRDLKTGQYVPVTLPTDCNSLCTESTMNETCCDNRAICTCGIATGHYACICPPGYFGSGLKGACQPCQNGTYASKNAHGDSTSACIPCPDVNHVTVKVPAISVNDCVCVSGFTTDGLKCEAIMCPKLRVPDNGYLVKAGACSNVVHAACGIRCKIGFHLTGDSIRLCGKNGSWSGEEPQCLLKTCPAIRAPAHGHMKCEHDEDYQFKEKQFKEDSTIYPIDTRCQFKCDLGYQLRGSKVRNCLPLSRWDGLKVTCKAVKCEPLPKIENGDITPEICSDAVKVPFAINCTISCHKGFVLIGPSSRLCSGHTGIWSQRHSVNRCVDKVPPSIMCPADIVTHTAKGQNYAYVNWSAPEVADNADESPIVWTKPHVTLPWKVKIGTRIVVYIAQDASGNKARCKFKVKVFDREPPTVENCNDPPKFYTDLDEGLENVVWEEPVFYDNSKASVQVNQSHRPGEGVFPIGRTRILYSAADKYGNLANCVLNITVEDVCESLRAPVNGWLNCSLTGERETQCVVACNDGYGFAVEPMNFNVVNDELLLKCNLGNHTWEDNRLPECSETQAPKTISQEGSVILQSNENTICDNQTFHELSNHINDNLNLKLNDICGNDIECNLIDFDPECKGDLSSSSENFGDNLIRRRKRRPDNNLVRSTSISRNNRTTMAERLKRMIKFNSDSYRNKTRPKRKRERIEIKFKFIGRIINENFENPKRGVQKLREKIGAMMQLGKLDLLNNRTNQEIAKLALNLHLVFKEPEDLCDPGSVLRKYSCVKCPTGTFHNATAKVCQPCPFGQYQNASASLKCRPCPEHTFTKRMHAKSLRDCIPVCRAGYYSRRKRYQGSGVAMEPCFTCDIGFYQPNYGQTQCLPCPLNTTTEKRGSTDVGHCLPPYDKEIDDCRVDPCANEGRCLQSESDFVCACQEYYIGSKCEQFINPCDSSPCLNEGTCKIQKHYNNSITYNCTCKNSYTGVNCEIYVDECSANPCQNDGRCVSTENDFVCVCKDGFEGQFCEISMDHCELMPCEEGSTCRTINGTWKCFCKPGFLGRHCNLLPCDWLPCHANAICVNIKEANATRRSYRCECPEGYTGEDCATKIDHCKSSPCLNNGNCISHVHNYTCDCPVPFAGRDCETELSSDYTMHFTKSGTTDYVIMKGLTKDLPQLSVCLWLHSIDSFNYGTVLSYATVLHDNAFTLTDYNGFVLYVNGEKVVTDIKVNDGYWHFLCVTWENESGFWRVFVDGILKDSGVNLAQGTVIRANGSLVVGQEQDRVGGGFSESEAFLGKLSLLDMWDTVLDDSNITMLWNSCEQYHGNLVAWAHLRQYIHGDVSMLASPFCRGCPLPVVPFKGNFNVSEDLSEVTYYCDNGYVIRFGGKEYRSFKRRCLKHGQWEGYDTPICTKIKCGFPGNFPRGYIQGRSYMFGDKISYFCANGYELRGSPHRVCNSDGKWIGVPPICIGTTCKNLLAPENGDIDYILEENERDDITILQAGQQLEFKCNYGYRLTGEKYLTCLETGIWDHDRPSCVLYGCPPPKRIKYGYISFPNFDKPDNGTFTYDPEGNAIDDSSGRTYHYGDIVSFSCHEGYKLHGDNSSSTEFKLQCSDNGIWTGFVRDCVPRVCPWPEHVENAEIFLKQRGNTTVKIPVKNDTMDNDYSGKNSEDTTARRVTPEMLVSGAELVIVCNPGYELIGNDSRRCTEEENWSPLAVSCEPRNCSFGDHPIFKFLKKPSETEIVFRNNANAVQLEVDGEWNSAGNITYKNFEIFVEGNGYGQRMILACRDKRTRMNLNDVIANVTTSNVTWICNETAKWEVLNLSLKRYVLSEQLLDDSLHICDDSCAPPQIPEHGYIDNGNNTDIDITDRKATDSVVAFKCRHGYVLQGSKESICLSNGTWSTLPFCEAVVCGEPPVLTNAMLRKDTGGAENFTFGNTISYQCVPGYRIFGQANLRCLGNGKWSRMNGRCSKISCGKPQIQYGVVLHGRSYLFQDQLTYACPDNKKQGVITCQADGKWSESLKCDESKST</sequence>
<dbReference type="GeneID" id="106745986"/>
<feature type="domain" description="Sushi" evidence="15">
    <location>
        <begin position="1730"/>
        <end position="1797"/>
    </location>
</feature>
<feature type="disulfide bond" evidence="8">
    <location>
        <begin position="1276"/>
        <end position="1285"/>
    </location>
</feature>
<dbReference type="FunFam" id="2.10.25.10:FF:000122">
    <property type="entry name" value="Protein crumbs homolog 2"/>
    <property type="match status" value="1"/>
</dbReference>
<feature type="domain" description="Sushi" evidence="15">
    <location>
        <begin position="2233"/>
        <end position="2286"/>
    </location>
</feature>
<evidence type="ECO:0000259" key="16">
    <source>
        <dbReference type="PROSITE" id="PS51828"/>
    </source>
</evidence>
<dbReference type="InterPro" id="IPR000436">
    <property type="entry name" value="Sushi_SCR_CCP_dom"/>
</dbReference>
<dbReference type="FunFam" id="2.60.120.200:FF:000012">
    <property type="entry name" value="neuronal pentraxin receptor"/>
    <property type="match status" value="1"/>
</dbReference>
<feature type="disulfide bond" evidence="8">
    <location>
        <begin position="1195"/>
        <end position="1204"/>
    </location>
</feature>
<dbReference type="SMART" id="SM00159">
    <property type="entry name" value="PTX"/>
    <property type="match status" value="1"/>
</dbReference>
<dbReference type="InterPro" id="IPR003410">
    <property type="entry name" value="HYR_dom"/>
</dbReference>
<feature type="domain" description="Pentraxin (PTX)" evidence="16">
    <location>
        <begin position="1409"/>
        <end position="1608"/>
    </location>
</feature>
<dbReference type="InterPro" id="IPR036465">
    <property type="entry name" value="vWFA_dom_sf"/>
</dbReference>
<feature type="domain" description="HYR" evidence="14">
    <location>
        <begin position="601"/>
        <end position="683"/>
    </location>
</feature>
<dbReference type="CDD" id="cd00054">
    <property type="entry name" value="EGF_CA"/>
    <property type="match status" value="6"/>
</dbReference>
<dbReference type="PANTHER" id="PTHR46393:SF7">
    <property type="entry name" value="COMPLEMENT C2"/>
    <property type="match status" value="1"/>
</dbReference>
<feature type="domain" description="Sushi" evidence="15">
    <location>
        <begin position="2104"/>
        <end position="2169"/>
    </location>
</feature>
<comment type="caution">
    <text evidence="8">Lacks conserved residue(s) required for the propagation of feature annotation.</text>
</comment>
<proteinExistence type="predicted"/>
<dbReference type="Gene3D" id="2.60.120.200">
    <property type="match status" value="1"/>
</dbReference>
<dbReference type="InterPro" id="IPR035976">
    <property type="entry name" value="Sushi/SCR/CCP_sf"/>
</dbReference>
<dbReference type="InterPro" id="IPR001759">
    <property type="entry name" value="PTX_dom"/>
</dbReference>
<evidence type="ECO:0000259" key="13">
    <source>
        <dbReference type="PROSITE" id="PS50234"/>
    </source>
</evidence>
<dbReference type="InterPro" id="IPR009030">
    <property type="entry name" value="Growth_fac_rcpt_cys_sf"/>
</dbReference>
<dbReference type="PROSITE" id="PS50234">
    <property type="entry name" value="VWFA"/>
    <property type="match status" value="1"/>
</dbReference>
<dbReference type="InterPro" id="IPR000742">
    <property type="entry name" value="EGF"/>
</dbReference>
<accession>A0A6P3XHX2</accession>
<evidence type="ECO:0000256" key="6">
    <source>
        <dbReference type="ARBA" id="ARBA00023157"/>
    </source>
</evidence>
<feature type="disulfide bond" evidence="8">
    <location>
        <begin position="1238"/>
        <end position="1247"/>
    </location>
</feature>
<dbReference type="SMART" id="SM00032">
    <property type="entry name" value="CCP"/>
    <property type="match status" value="12"/>
</dbReference>
<feature type="disulfide bond" evidence="9">
    <location>
        <begin position="431"/>
        <end position="458"/>
    </location>
</feature>
<name>A0A6P3XHX2_DINQU</name>
<feature type="domain" description="Sushi" evidence="15">
    <location>
        <begin position="474"/>
        <end position="535"/>
    </location>
</feature>
<feature type="domain" description="EGF-like" evidence="12">
    <location>
        <begin position="1368"/>
        <end position="1404"/>
    </location>
</feature>
<dbReference type="PROSITE" id="PS00022">
    <property type="entry name" value="EGF_1"/>
    <property type="match status" value="5"/>
</dbReference>
<dbReference type="Proteomes" id="UP000515204">
    <property type="component" value="Unplaced"/>
</dbReference>
<dbReference type="PANTHER" id="PTHR46393">
    <property type="entry name" value="SUSHI DOMAIN-CONTAINING PROTEIN"/>
    <property type="match status" value="1"/>
</dbReference>
<dbReference type="KEGG" id="dqu:106745986"/>
<dbReference type="SMART" id="SM00179">
    <property type="entry name" value="EGF_CA"/>
    <property type="match status" value="6"/>
</dbReference>
<feature type="compositionally biased region" description="Polar residues" evidence="10">
    <location>
        <begin position="927"/>
        <end position="936"/>
    </location>
</feature>
<dbReference type="OrthoDB" id="6515930at2759"/>
<keyword evidence="2 9" id="KW-0768">Sushi</keyword>
<dbReference type="SUPFAM" id="SSF49899">
    <property type="entry name" value="Concanavalin A-like lectins/glucanases"/>
    <property type="match status" value="1"/>
</dbReference>
<dbReference type="Pfam" id="PF00008">
    <property type="entry name" value="EGF"/>
    <property type="match status" value="3"/>
</dbReference>
<evidence type="ECO:0000313" key="18">
    <source>
        <dbReference type="RefSeq" id="XP_014477564.1"/>
    </source>
</evidence>
<dbReference type="SMART" id="SM00327">
    <property type="entry name" value="VWA"/>
    <property type="match status" value="1"/>
</dbReference>
<feature type="domain" description="EGF-like" evidence="12">
    <location>
        <begin position="1207"/>
        <end position="1248"/>
    </location>
</feature>
<evidence type="ECO:0000313" key="17">
    <source>
        <dbReference type="Proteomes" id="UP000515204"/>
    </source>
</evidence>
<dbReference type="InterPro" id="IPR011641">
    <property type="entry name" value="Tyr-kin_ephrin_A/B_rcpt-like"/>
</dbReference>
<keyword evidence="7" id="KW-0325">Glycoprotein</keyword>
<feature type="domain" description="Sushi" evidence="15">
    <location>
        <begin position="1609"/>
        <end position="1671"/>
    </location>
</feature>
<feature type="chain" id="PRO_5028114981" evidence="11">
    <location>
        <begin position="25"/>
        <end position="2290"/>
    </location>
</feature>
<evidence type="ECO:0000256" key="2">
    <source>
        <dbReference type="ARBA" id="ARBA00022659"/>
    </source>
</evidence>
<feature type="domain" description="Sushi" evidence="15">
    <location>
        <begin position="536"/>
        <end position="602"/>
    </location>
</feature>
<dbReference type="InterPro" id="IPR001881">
    <property type="entry name" value="EGF-like_Ca-bd_dom"/>
</dbReference>
<dbReference type="PROSITE" id="PS51828">
    <property type="entry name" value="PTX_2"/>
    <property type="match status" value="1"/>
</dbReference>
<dbReference type="SUPFAM" id="SSF57196">
    <property type="entry name" value="EGF/Laminin"/>
    <property type="match status" value="6"/>
</dbReference>
<protein>
    <submittedName>
        <fullName evidence="18">Sushi, von Willebrand factor type A, EGF and pentraxin domain-containing protein 1-like</fullName>
    </submittedName>
</protein>
<keyword evidence="4" id="KW-0677">Repeat</keyword>
<dbReference type="Gene3D" id="3.40.50.410">
    <property type="entry name" value="von Willebrand factor, type A domain"/>
    <property type="match status" value="1"/>
</dbReference>
<dbReference type="SMART" id="SM01411">
    <property type="entry name" value="Ephrin_rec_like"/>
    <property type="match status" value="3"/>
</dbReference>
<keyword evidence="17" id="KW-1185">Reference proteome</keyword>
<feature type="domain" description="Sushi" evidence="15">
    <location>
        <begin position="400"/>
        <end position="460"/>
    </location>
</feature>
<dbReference type="SMART" id="SM00181">
    <property type="entry name" value="EGF"/>
    <property type="match status" value="7"/>
</dbReference>
<feature type="domain" description="Sushi" evidence="15">
    <location>
        <begin position="2170"/>
        <end position="2232"/>
    </location>
</feature>
<feature type="domain" description="Sushi" evidence="15">
    <location>
        <begin position="1672"/>
        <end position="1729"/>
    </location>
</feature>
<dbReference type="Pfam" id="PF00354">
    <property type="entry name" value="Pentaxin"/>
    <property type="match status" value="1"/>
</dbReference>
<keyword evidence="5" id="KW-0106">Calcium</keyword>
<dbReference type="Pfam" id="PF02494">
    <property type="entry name" value="HYR"/>
    <property type="match status" value="2"/>
</dbReference>
<evidence type="ECO:0000256" key="4">
    <source>
        <dbReference type="ARBA" id="ARBA00022737"/>
    </source>
</evidence>
<feature type="domain" description="EGF-like" evidence="12">
    <location>
        <begin position="1288"/>
        <end position="1321"/>
    </location>
</feature>
<feature type="disulfide bond" evidence="8">
    <location>
        <begin position="1356"/>
        <end position="1365"/>
    </location>
</feature>
<feature type="signal peptide" evidence="11">
    <location>
        <begin position="1"/>
        <end position="24"/>
    </location>
</feature>
<dbReference type="SUPFAM" id="SSF57535">
    <property type="entry name" value="Complement control module/SCR domain"/>
    <property type="match status" value="11"/>
</dbReference>
<dbReference type="RefSeq" id="XP_014477564.1">
    <property type="nucleotide sequence ID" value="XM_014622078.1"/>
</dbReference>
<feature type="region of interest" description="Disordered" evidence="10">
    <location>
        <begin position="914"/>
        <end position="936"/>
    </location>
</feature>
<evidence type="ECO:0000256" key="7">
    <source>
        <dbReference type="ARBA" id="ARBA00023180"/>
    </source>
</evidence>
<dbReference type="GO" id="GO:0032991">
    <property type="term" value="C:protein-containing complex"/>
    <property type="evidence" value="ECO:0007669"/>
    <property type="project" value="UniProtKB-ARBA"/>
</dbReference>
<keyword evidence="1 8" id="KW-0245">EGF-like domain</keyword>
<dbReference type="PROSITE" id="PS50026">
    <property type="entry name" value="EGF_3"/>
    <property type="match status" value="6"/>
</dbReference>
<dbReference type="PROSITE" id="PS50825">
    <property type="entry name" value="HYR"/>
    <property type="match status" value="2"/>
</dbReference>
<organism evidence="17 18">
    <name type="scientific">Dinoponera quadriceps</name>
    <name type="common">South American ant</name>
    <dbReference type="NCBI Taxonomy" id="609295"/>
    <lineage>
        <taxon>Eukaryota</taxon>
        <taxon>Metazoa</taxon>
        <taxon>Ecdysozoa</taxon>
        <taxon>Arthropoda</taxon>
        <taxon>Hexapoda</taxon>
        <taxon>Insecta</taxon>
        <taxon>Pterygota</taxon>
        <taxon>Neoptera</taxon>
        <taxon>Endopterygota</taxon>
        <taxon>Hymenoptera</taxon>
        <taxon>Apocrita</taxon>
        <taxon>Aculeata</taxon>
        <taxon>Formicoidea</taxon>
        <taxon>Formicidae</taxon>
        <taxon>Ponerinae</taxon>
        <taxon>Ponerini</taxon>
        <taxon>Dinoponera</taxon>
    </lineage>
</organism>
<dbReference type="Pfam" id="PF00092">
    <property type="entry name" value="VWA"/>
    <property type="match status" value="1"/>
</dbReference>
<evidence type="ECO:0000256" key="5">
    <source>
        <dbReference type="ARBA" id="ARBA00022837"/>
    </source>
</evidence>
<dbReference type="CDD" id="cd01450">
    <property type="entry name" value="vWFA_subfamily_ECM"/>
    <property type="match status" value="1"/>
</dbReference>
<feature type="domain" description="Sushi" evidence="15">
    <location>
        <begin position="1887"/>
        <end position="1980"/>
    </location>
</feature>
<dbReference type="SUPFAM" id="SSF53300">
    <property type="entry name" value="vWA-like"/>
    <property type="match status" value="1"/>
</dbReference>
<dbReference type="Gene3D" id="2.10.70.10">
    <property type="entry name" value="Complement Module, domain 1"/>
    <property type="match status" value="11"/>
</dbReference>
<dbReference type="CDD" id="cd00033">
    <property type="entry name" value="CCP"/>
    <property type="match status" value="10"/>
</dbReference>
<evidence type="ECO:0000259" key="14">
    <source>
        <dbReference type="PROSITE" id="PS50825"/>
    </source>
</evidence>
<evidence type="ECO:0000256" key="8">
    <source>
        <dbReference type="PROSITE-ProRule" id="PRU00076"/>
    </source>
</evidence>
<dbReference type="PRINTS" id="PR00895">
    <property type="entry name" value="PENTAXIN"/>
</dbReference>
<dbReference type="PROSITE" id="PS50923">
    <property type="entry name" value="SUSHI"/>
    <property type="match status" value="11"/>
</dbReference>
<reference evidence="18" key="1">
    <citation type="submission" date="2025-08" db="UniProtKB">
        <authorList>
            <consortium name="RefSeq"/>
        </authorList>
    </citation>
    <scope>IDENTIFICATION</scope>
</reference>
<dbReference type="FunFam" id="2.10.25.10:FF:000472">
    <property type="entry name" value="Uncharacterized protein, isoform A"/>
    <property type="match status" value="1"/>
</dbReference>
<dbReference type="InterPro" id="IPR002035">
    <property type="entry name" value="VWF_A"/>
</dbReference>
<feature type="domain" description="VWFA" evidence="13">
    <location>
        <begin position="101"/>
        <end position="282"/>
    </location>
</feature>
<dbReference type="SUPFAM" id="SSF57184">
    <property type="entry name" value="Growth factor receptor domain"/>
    <property type="match status" value="1"/>
</dbReference>
<dbReference type="InterPro" id="IPR013320">
    <property type="entry name" value="ConA-like_dom_sf"/>
</dbReference>
<evidence type="ECO:0000256" key="3">
    <source>
        <dbReference type="ARBA" id="ARBA00022729"/>
    </source>
</evidence>
<evidence type="ECO:0000256" key="1">
    <source>
        <dbReference type="ARBA" id="ARBA00022536"/>
    </source>
</evidence>
<feature type="disulfide bond" evidence="9">
    <location>
        <begin position="402"/>
        <end position="445"/>
    </location>
</feature>
<evidence type="ECO:0000256" key="9">
    <source>
        <dbReference type="PROSITE-ProRule" id="PRU00302"/>
    </source>
</evidence>
<feature type="disulfide bond" evidence="9">
    <location>
        <begin position="1951"/>
        <end position="1978"/>
    </location>
</feature>
<feature type="domain" description="EGF-like" evidence="12">
    <location>
        <begin position="1324"/>
        <end position="1366"/>
    </location>
</feature>
<dbReference type="Pfam" id="PF00084">
    <property type="entry name" value="Sushi"/>
    <property type="match status" value="10"/>
</dbReference>
<evidence type="ECO:0000256" key="10">
    <source>
        <dbReference type="SAM" id="MobiDB-lite"/>
    </source>
</evidence>
<dbReference type="Gene3D" id="2.10.50.10">
    <property type="entry name" value="Tumor Necrosis Factor Receptor, subunit A, domain 2"/>
    <property type="match status" value="3"/>
</dbReference>
<feature type="disulfide bond" evidence="9">
    <location>
        <begin position="506"/>
        <end position="533"/>
    </location>
</feature>
<evidence type="ECO:0000256" key="11">
    <source>
        <dbReference type="SAM" id="SignalP"/>
    </source>
</evidence>
<feature type="disulfide bond" evidence="8">
    <location>
        <begin position="1394"/>
        <end position="1403"/>
    </location>
</feature>
<feature type="domain" description="EGF-like" evidence="12">
    <location>
        <begin position="1250"/>
        <end position="1286"/>
    </location>
</feature>
<feature type="disulfide bond" evidence="9">
    <location>
        <begin position="1768"/>
        <end position="1795"/>
    </location>
</feature>
<dbReference type="FunFam" id="2.10.50.10:FF:000018">
    <property type="entry name" value="Sushi, von Willebrand factor type A, EGF and pentraxin domain-containing 1"/>
    <property type="match status" value="1"/>
</dbReference>
<dbReference type="Pfam" id="PF07699">
    <property type="entry name" value="Ephrin_rec_like"/>
    <property type="match status" value="3"/>
</dbReference>
<dbReference type="PROSITE" id="PS01186">
    <property type="entry name" value="EGF_2"/>
    <property type="match status" value="3"/>
</dbReference>
<dbReference type="GO" id="GO:0005509">
    <property type="term" value="F:calcium ion binding"/>
    <property type="evidence" value="ECO:0007669"/>
    <property type="project" value="InterPro"/>
</dbReference>